<dbReference type="EMBL" id="SNXO01000023">
    <property type="protein sequence ID" value="TDP53689.1"/>
    <property type="molecule type" value="Genomic_DNA"/>
</dbReference>
<dbReference type="InterPro" id="IPR003730">
    <property type="entry name" value="Cu_polyphenol_OxRdtase"/>
</dbReference>
<dbReference type="Pfam" id="PF02578">
    <property type="entry name" value="Cu-oxidase_4"/>
    <property type="match status" value="1"/>
</dbReference>
<keyword evidence="5" id="KW-0479">Metal-binding</keyword>
<dbReference type="NCBIfam" id="TIGR00726">
    <property type="entry name" value="peptidoglycan editing factor PgeF"/>
    <property type="match status" value="1"/>
</dbReference>
<keyword evidence="4" id="KW-0808">Transferase</keyword>
<dbReference type="Proteomes" id="UP000295500">
    <property type="component" value="Unassembled WGS sequence"/>
</dbReference>
<reference evidence="12 13" key="1">
    <citation type="submission" date="2019-03" db="EMBL/GenBank/DDBJ databases">
        <title>Genomic Encyclopedia of Type Strains, Phase IV (KMG-IV): sequencing the most valuable type-strain genomes for metagenomic binning, comparative biology and taxonomic classification.</title>
        <authorList>
            <person name="Goeker M."/>
        </authorList>
    </citation>
    <scope>NUCLEOTIDE SEQUENCE [LARGE SCALE GENOMIC DNA]</scope>
    <source>
        <strain evidence="12 13">DSM 28287</strain>
    </source>
</reference>
<evidence type="ECO:0000256" key="11">
    <source>
        <dbReference type="RuleBase" id="RU361274"/>
    </source>
</evidence>
<comment type="catalytic activity">
    <reaction evidence="9">
        <text>adenosine + phosphate = alpha-D-ribose 1-phosphate + adenine</text>
        <dbReference type="Rhea" id="RHEA:27642"/>
        <dbReference type="ChEBI" id="CHEBI:16335"/>
        <dbReference type="ChEBI" id="CHEBI:16708"/>
        <dbReference type="ChEBI" id="CHEBI:43474"/>
        <dbReference type="ChEBI" id="CHEBI:57720"/>
        <dbReference type="EC" id="2.4.2.1"/>
    </reaction>
    <physiologicalReaction direction="left-to-right" evidence="9">
        <dbReference type="Rhea" id="RHEA:27643"/>
    </physiologicalReaction>
</comment>
<protein>
    <recommendedName>
        <fullName evidence="11">Purine nucleoside phosphorylase</fullName>
    </recommendedName>
</protein>
<keyword evidence="7" id="KW-0862">Zinc</keyword>
<comment type="similarity">
    <text evidence="3 11">Belongs to the purine nucleoside phosphorylase YfiH/LACC1 family.</text>
</comment>
<dbReference type="PANTHER" id="PTHR30616">
    <property type="entry name" value="UNCHARACTERIZED PROTEIN YFIH"/>
    <property type="match status" value="1"/>
</dbReference>
<dbReference type="InterPro" id="IPR038371">
    <property type="entry name" value="Cu_polyphenol_OxRdtase_sf"/>
</dbReference>
<gene>
    <name evidence="12" type="ORF">EV211_1234</name>
</gene>
<evidence type="ECO:0000256" key="3">
    <source>
        <dbReference type="ARBA" id="ARBA00007353"/>
    </source>
</evidence>
<comment type="caution">
    <text evidence="12">The sequence shown here is derived from an EMBL/GenBank/DDBJ whole genome shotgun (WGS) entry which is preliminary data.</text>
</comment>
<accession>A0A4R6Q1Q0</accession>
<dbReference type="GO" id="GO:0016787">
    <property type="term" value="F:hydrolase activity"/>
    <property type="evidence" value="ECO:0007669"/>
    <property type="project" value="UniProtKB-KW"/>
</dbReference>
<keyword evidence="6" id="KW-0378">Hydrolase</keyword>
<sequence>MIEKETDTYKLHIKGEVQYLTFKRLDAFPELRHLFTTRHGGISTGCRESWDLGFSEEDGPEAREYNCGVLADVMGISQGDMVWTQQTHTTNIRRVTEDDRGKGATRPRDYTDVDGLVTDCRGIALVTTHADCNALYFYDPVKHVIGLAHSGWKGTLHRIGKVMVNKMQADFGCNPADLVCGIGPSLCQDCFEVDRDVAGMFSAADAAYGKFAYEKGVKTYIDLWAINEYILQGAGVRPENILCMGLCTKENTDMFFSHRGQHGKRGTMAAAMLLK</sequence>
<evidence type="ECO:0000256" key="2">
    <source>
        <dbReference type="ARBA" id="ARBA00003215"/>
    </source>
</evidence>
<evidence type="ECO:0000256" key="10">
    <source>
        <dbReference type="ARBA" id="ARBA00049893"/>
    </source>
</evidence>
<evidence type="ECO:0000256" key="8">
    <source>
        <dbReference type="ARBA" id="ARBA00047989"/>
    </source>
</evidence>
<evidence type="ECO:0000256" key="7">
    <source>
        <dbReference type="ARBA" id="ARBA00022833"/>
    </source>
</evidence>
<comment type="function">
    <text evidence="2">Purine nucleoside enzyme that catalyzes the phosphorolysis of adenosine and inosine nucleosides, yielding D-ribose 1-phosphate and the respective free bases, adenine and hypoxanthine. Also catalyzes the phosphorolysis of S-methyl-5'-thioadenosine into adenine and S-methyl-5-thio-alpha-D-ribose 1-phosphate. Also has adenosine deaminase activity.</text>
</comment>
<comment type="catalytic activity">
    <reaction evidence="10">
        <text>S-methyl-5'-thioadenosine + phosphate = 5-(methylsulfanyl)-alpha-D-ribose 1-phosphate + adenine</text>
        <dbReference type="Rhea" id="RHEA:11852"/>
        <dbReference type="ChEBI" id="CHEBI:16708"/>
        <dbReference type="ChEBI" id="CHEBI:17509"/>
        <dbReference type="ChEBI" id="CHEBI:43474"/>
        <dbReference type="ChEBI" id="CHEBI:58533"/>
        <dbReference type="EC" id="2.4.2.28"/>
    </reaction>
    <physiologicalReaction direction="left-to-right" evidence="10">
        <dbReference type="Rhea" id="RHEA:11853"/>
    </physiologicalReaction>
</comment>
<dbReference type="SUPFAM" id="SSF64438">
    <property type="entry name" value="CNF1/YfiH-like putative cysteine hydrolases"/>
    <property type="match status" value="1"/>
</dbReference>
<dbReference type="GO" id="GO:0005507">
    <property type="term" value="F:copper ion binding"/>
    <property type="evidence" value="ECO:0007669"/>
    <property type="project" value="TreeGrafter"/>
</dbReference>
<evidence type="ECO:0000256" key="1">
    <source>
        <dbReference type="ARBA" id="ARBA00000553"/>
    </source>
</evidence>
<comment type="catalytic activity">
    <reaction evidence="8">
        <text>adenosine + H2O + H(+) = inosine + NH4(+)</text>
        <dbReference type="Rhea" id="RHEA:24408"/>
        <dbReference type="ChEBI" id="CHEBI:15377"/>
        <dbReference type="ChEBI" id="CHEBI:15378"/>
        <dbReference type="ChEBI" id="CHEBI:16335"/>
        <dbReference type="ChEBI" id="CHEBI:17596"/>
        <dbReference type="ChEBI" id="CHEBI:28938"/>
        <dbReference type="EC" id="3.5.4.4"/>
    </reaction>
    <physiologicalReaction direction="left-to-right" evidence="8">
        <dbReference type="Rhea" id="RHEA:24409"/>
    </physiologicalReaction>
</comment>
<dbReference type="Gene3D" id="3.60.140.10">
    <property type="entry name" value="CNF1/YfiH-like putative cysteine hydrolases"/>
    <property type="match status" value="1"/>
</dbReference>
<proteinExistence type="inferred from homology"/>
<dbReference type="AlphaFoldDB" id="A0A4R6Q1Q0"/>
<evidence type="ECO:0000256" key="9">
    <source>
        <dbReference type="ARBA" id="ARBA00048968"/>
    </source>
</evidence>
<organism evidence="12 13">
    <name type="scientific">Aminicella lysinilytica</name>
    <dbReference type="NCBI Taxonomy" id="433323"/>
    <lineage>
        <taxon>Bacteria</taxon>
        <taxon>Bacillati</taxon>
        <taxon>Bacillota</taxon>
        <taxon>Clostridia</taxon>
        <taxon>Peptostreptococcales</taxon>
        <taxon>Anaerovoracaceae</taxon>
        <taxon>Aminicella</taxon>
    </lineage>
</organism>
<evidence type="ECO:0000256" key="4">
    <source>
        <dbReference type="ARBA" id="ARBA00022679"/>
    </source>
</evidence>
<dbReference type="OrthoDB" id="4279at2"/>
<dbReference type="GO" id="GO:0017061">
    <property type="term" value="F:S-methyl-5-thioadenosine phosphorylase activity"/>
    <property type="evidence" value="ECO:0007669"/>
    <property type="project" value="UniProtKB-EC"/>
</dbReference>
<evidence type="ECO:0000313" key="12">
    <source>
        <dbReference type="EMBL" id="TDP53689.1"/>
    </source>
</evidence>
<evidence type="ECO:0000256" key="5">
    <source>
        <dbReference type="ARBA" id="ARBA00022723"/>
    </source>
</evidence>
<name>A0A4R6Q1Q0_9FIRM</name>
<dbReference type="InterPro" id="IPR011324">
    <property type="entry name" value="Cytotoxic_necrot_fac-like_cat"/>
</dbReference>
<evidence type="ECO:0000313" key="13">
    <source>
        <dbReference type="Proteomes" id="UP000295500"/>
    </source>
</evidence>
<keyword evidence="13" id="KW-1185">Reference proteome</keyword>
<evidence type="ECO:0000256" key="6">
    <source>
        <dbReference type="ARBA" id="ARBA00022801"/>
    </source>
</evidence>
<dbReference type="RefSeq" id="WP_133528691.1">
    <property type="nucleotide sequence ID" value="NZ_SNXO01000023.1"/>
</dbReference>
<dbReference type="CDD" id="cd16833">
    <property type="entry name" value="YfiH"/>
    <property type="match status" value="1"/>
</dbReference>
<dbReference type="PANTHER" id="PTHR30616:SF2">
    <property type="entry name" value="PURINE NUCLEOSIDE PHOSPHORYLASE LACC1"/>
    <property type="match status" value="1"/>
</dbReference>
<comment type="catalytic activity">
    <reaction evidence="1">
        <text>inosine + phosphate = alpha-D-ribose 1-phosphate + hypoxanthine</text>
        <dbReference type="Rhea" id="RHEA:27646"/>
        <dbReference type="ChEBI" id="CHEBI:17368"/>
        <dbReference type="ChEBI" id="CHEBI:17596"/>
        <dbReference type="ChEBI" id="CHEBI:43474"/>
        <dbReference type="ChEBI" id="CHEBI:57720"/>
        <dbReference type="EC" id="2.4.2.1"/>
    </reaction>
    <physiologicalReaction direction="left-to-right" evidence="1">
        <dbReference type="Rhea" id="RHEA:27647"/>
    </physiologicalReaction>
</comment>